<dbReference type="GeneID" id="64625754"/>
<dbReference type="OrthoDB" id="2656346at2759"/>
<dbReference type="RefSeq" id="XP_041187536.1">
    <property type="nucleotide sequence ID" value="XM_041331737.1"/>
</dbReference>
<keyword evidence="2" id="KW-1185">Reference proteome</keyword>
<organism evidence="1 2">
    <name type="scientific">Suillus subaureus</name>
    <dbReference type="NCBI Taxonomy" id="48587"/>
    <lineage>
        <taxon>Eukaryota</taxon>
        <taxon>Fungi</taxon>
        <taxon>Dikarya</taxon>
        <taxon>Basidiomycota</taxon>
        <taxon>Agaricomycotina</taxon>
        <taxon>Agaricomycetes</taxon>
        <taxon>Agaricomycetidae</taxon>
        <taxon>Boletales</taxon>
        <taxon>Suillineae</taxon>
        <taxon>Suillaceae</taxon>
        <taxon>Suillus</taxon>
    </lineage>
</organism>
<feature type="non-terminal residue" evidence="1">
    <location>
        <position position="1"/>
    </location>
</feature>
<reference evidence="1" key="1">
    <citation type="journal article" date="2020" name="New Phytol.">
        <title>Comparative genomics reveals dynamic genome evolution in host specialist ectomycorrhizal fungi.</title>
        <authorList>
            <person name="Lofgren L.A."/>
            <person name="Nguyen N.H."/>
            <person name="Vilgalys R."/>
            <person name="Ruytinx J."/>
            <person name="Liao H.L."/>
            <person name="Branco S."/>
            <person name="Kuo A."/>
            <person name="LaButti K."/>
            <person name="Lipzen A."/>
            <person name="Andreopoulos W."/>
            <person name="Pangilinan J."/>
            <person name="Riley R."/>
            <person name="Hundley H."/>
            <person name="Na H."/>
            <person name="Barry K."/>
            <person name="Grigoriev I.V."/>
            <person name="Stajich J.E."/>
            <person name="Kennedy P.G."/>
        </authorList>
    </citation>
    <scope>NUCLEOTIDE SEQUENCE</scope>
    <source>
        <strain evidence="1">MN1</strain>
    </source>
</reference>
<evidence type="ECO:0000313" key="2">
    <source>
        <dbReference type="Proteomes" id="UP000807769"/>
    </source>
</evidence>
<comment type="caution">
    <text evidence="1">The sequence shown here is derived from an EMBL/GenBank/DDBJ whole genome shotgun (WGS) entry which is preliminary data.</text>
</comment>
<evidence type="ECO:0000313" key="1">
    <source>
        <dbReference type="EMBL" id="KAG1805960.1"/>
    </source>
</evidence>
<accession>A0A9P7DY21</accession>
<name>A0A9P7DY21_9AGAM</name>
<dbReference type="InterPro" id="IPR040521">
    <property type="entry name" value="KDZ"/>
</dbReference>
<dbReference type="Pfam" id="PF18758">
    <property type="entry name" value="KDZ"/>
    <property type="match status" value="1"/>
</dbReference>
<sequence>LSSLTTYVKGLGIKDLETCEQTFSKSNSLALDPWYTSVFHHQQAIDSYFEHNDELEIYGNLTNFLYNNYKQALEILANGKTVPPKVMQDLGVEDKSVFECWPEQEKIYLKGLAQEPEEETLQMEYWQSLVNLSASG</sequence>
<proteinExistence type="predicted"/>
<dbReference type="AlphaFoldDB" id="A0A9P7DY21"/>
<protein>
    <submittedName>
        <fullName evidence="1">Uncharacterized protein</fullName>
    </submittedName>
</protein>
<dbReference type="EMBL" id="JABBWG010000049">
    <property type="protein sequence ID" value="KAG1805960.1"/>
    <property type="molecule type" value="Genomic_DNA"/>
</dbReference>
<gene>
    <name evidence="1" type="ORF">BJ212DRAFT_1283144</name>
</gene>
<dbReference type="Proteomes" id="UP000807769">
    <property type="component" value="Unassembled WGS sequence"/>
</dbReference>